<dbReference type="InterPro" id="IPR043170">
    <property type="entry name" value="PTPA_C_lid"/>
</dbReference>
<evidence type="ECO:0000256" key="8">
    <source>
        <dbReference type="ARBA" id="ARBA00023242"/>
    </source>
</evidence>
<sequence>MARMVDTEECDSDVEWMVMKMEMLCVRALLLFSAGAARLATARVGPIYTSILLFPLRHLHLKRDSQLHLEIGYSRFHVLKMADTSAPAAIDLSSHTFQQPKKLIHNLQDLQPFLNSKAHRLIVSLIQHLSDAATPGGSDTSSTESRFADADNIVVSEPVAQIVKLLDTIGALVDEVPPVEGPRRFGNVAFRTWYSKVEEQSPDLLRKYLPPHIVNTPAKEDGISALDELNVYLLGGFGSAQRLDYGTGHELSFFAFLCGIWVLGGFEAGRDELALVFKAFDAYLGIIRKLVITYNLEPAGTHGVWGLDDHSFLPYIFGSAQLAATPEGMGPPAPGSIVDENTVARERKRNLYFGAIGFIRDVKTGPFWEHSPYLYDISGAVGGWKKINQVQSPQSFSVGMMKMYAAEVLGKFPVVQHFPFGSIFSWDSVSGSNTPSTPDPTTTPSSTSSTPPPGGAKATKAPWSTIPSESSQAPNALPPTARMRVATPVSLANPSNRIPTVAALRGGPSSMPPPAARPTVTPPPNIHLNPEDKATVPVPGGFAPAIGGVAVTTAPWAKPPTGPSGFGKGSGGGSETGMSPGGAAAGSPDSATIADPPVRRVRSGSVTVASTGSLAGGKVTEYTSSKSAEKDEDHDKPDE</sequence>
<evidence type="ECO:0000256" key="5">
    <source>
        <dbReference type="ARBA" id="ARBA00022490"/>
    </source>
</evidence>
<dbReference type="GO" id="GO:0007052">
    <property type="term" value="P:mitotic spindle organization"/>
    <property type="evidence" value="ECO:0007669"/>
    <property type="project" value="TreeGrafter"/>
</dbReference>
<protein>
    <recommendedName>
        <fullName evidence="10">Serine/threonine-protein phosphatase 2A activator</fullName>
        <ecNumber evidence="10">5.2.1.8</ecNumber>
    </recommendedName>
    <alternativeName>
        <fullName evidence="10">Phosphotyrosyl phosphatase activator</fullName>
    </alternativeName>
</protein>
<evidence type="ECO:0000256" key="4">
    <source>
        <dbReference type="ARBA" id="ARBA00011019"/>
    </source>
</evidence>
<comment type="catalytic activity">
    <reaction evidence="1 10">
        <text>[protein]-peptidylproline (omega=180) = [protein]-peptidylproline (omega=0)</text>
        <dbReference type="Rhea" id="RHEA:16237"/>
        <dbReference type="Rhea" id="RHEA-COMP:10747"/>
        <dbReference type="Rhea" id="RHEA-COMP:10748"/>
        <dbReference type="ChEBI" id="CHEBI:83833"/>
        <dbReference type="ChEBI" id="CHEBI:83834"/>
        <dbReference type="EC" id="5.2.1.8"/>
    </reaction>
</comment>
<feature type="compositionally biased region" description="Low complexity" evidence="11">
    <location>
        <begin position="430"/>
        <end position="462"/>
    </location>
</feature>
<evidence type="ECO:0000256" key="11">
    <source>
        <dbReference type="SAM" id="MobiDB-lite"/>
    </source>
</evidence>
<comment type="function">
    <text evidence="9">PPIases accelerate the folding of proteins. It catalyzes the cis-trans isomerization of proline imidic peptide bonds in oligopeptides. Acts as a regulatory subunit for PP2A-like phosphatases modulating their activity or substrate specificity, probably by inducing a conformational change in the catalytic subunit, a direct target of the PPIase. Can reactivate inactive phosphatase PP2A-phosphatase methylesterase complexes (PP2Ai) in presence of ATP and Mg(2+) by dissociating the inactive form from the complex.</text>
</comment>
<feature type="compositionally biased region" description="Polar residues" evidence="11">
    <location>
        <begin position="465"/>
        <end position="474"/>
    </location>
</feature>
<dbReference type="EC" id="5.2.1.8" evidence="10"/>
<comment type="subcellular location">
    <subcellularLocation>
        <location evidence="3 10">Cytoplasm</location>
    </subcellularLocation>
    <subcellularLocation>
        <location evidence="2">Nucleus</location>
    </subcellularLocation>
</comment>
<feature type="compositionally biased region" description="Gly residues" evidence="11">
    <location>
        <begin position="564"/>
        <end position="584"/>
    </location>
</feature>
<dbReference type="Proteomes" id="UP001221413">
    <property type="component" value="Unassembled WGS sequence"/>
</dbReference>
<feature type="region of interest" description="Disordered" evidence="11">
    <location>
        <begin position="553"/>
        <end position="639"/>
    </location>
</feature>
<feature type="region of interest" description="Disordered" evidence="11">
    <location>
        <begin position="505"/>
        <end position="540"/>
    </location>
</feature>
<comment type="similarity">
    <text evidence="4 10">Belongs to the PTPA-type PPIase family.</text>
</comment>
<evidence type="ECO:0000256" key="7">
    <source>
        <dbReference type="ARBA" id="ARBA00023235"/>
    </source>
</evidence>
<dbReference type="SUPFAM" id="SSF140984">
    <property type="entry name" value="PTPA-like"/>
    <property type="match status" value="1"/>
</dbReference>
<dbReference type="AlphaFoldDB" id="A0AAD6J361"/>
<evidence type="ECO:0000256" key="3">
    <source>
        <dbReference type="ARBA" id="ARBA00004496"/>
    </source>
</evidence>
<keyword evidence="7 10" id="KW-0413">Isomerase</keyword>
<dbReference type="Gene3D" id="1.20.120.1150">
    <property type="match status" value="1"/>
</dbReference>
<feature type="compositionally biased region" description="Pro residues" evidence="11">
    <location>
        <begin position="510"/>
        <end position="525"/>
    </location>
</feature>
<keyword evidence="8" id="KW-0539">Nucleus</keyword>
<reference evidence="12" key="1">
    <citation type="submission" date="2023-01" db="EMBL/GenBank/DDBJ databases">
        <title>The chitinases involved in constricting ring structure development in the nematode-trapping fungus Drechslerella dactyloides.</title>
        <authorList>
            <person name="Wang R."/>
            <person name="Zhang L."/>
            <person name="Tang P."/>
            <person name="Li S."/>
            <person name="Liang L."/>
        </authorList>
    </citation>
    <scope>NUCLEOTIDE SEQUENCE</scope>
    <source>
        <strain evidence="12">YMF1.00031</strain>
    </source>
</reference>
<dbReference type="CDD" id="cd04087">
    <property type="entry name" value="PTPA"/>
    <property type="match status" value="1"/>
</dbReference>
<organism evidence="12 13">
    <name type="scientific">Drechslerella dactyloides</name>
    <name type="common">Nematode-trapping fungus</name>
    <name type="synonym">Arthrobotrys dactyloides</name>
    <dbReference type="NCBI Taxonomy" id="74499"/>
    <lineage>
        <taxon>Eukaryota</taxon>
        <taxon>Fungi</taxon>
        <taxon>Dikarya</taxon>
        <taxon>Ascomycota</taxon>
        <taxon>Pezizomycotina</taxon>
        <taxon>Orbiliomycetes</taxon>
        <taxon>Orbiliales</taxon>
        <taxon>Orbiliaceae</taxon>
        <taxon>Drechslerella</taxon>
    </lineage>
</organism>
<dbReference type="GO" id="GO:0005737">
    <property type="term" value="C:cytoplasm"/>
    <property type="evidence" value="ECO:0007669"/>
    <property type="project" value="UniProtKB-SubCell"/>
</dbReference>
<proteinExistence type="inferred from homology"/>
<dbReference type="GO" id="GO:0008160">
    <property type="term" value="F:protein tyrosine phosphatase activator activity"/>
    <property type="evidence" value="ECO:0007669"/>
    <property type="project" value="TreeGrafter"/>
</dbReference>
<keyword evidence="6 10" id="KW-0697">Rotamase</keyword>
<evidence type="ECO:0000256" key="9">
    <source>
        <dbReference type="ARBA" id="ARBA00025287"/>
    </source>
</evidence>
<evidence type="ECO:0000256" key="10">
    <source>
        <dbReference type="RuleBase" id="RU361210"/>
    </source>
</evidence>
<evidence type="ECO:0000313" key="13">
    <source>
        <dbReference type="Proteomes" id="UP001221413"/>
    </source>
</evidence>
<gene>
    <name evidence="12" type="ORF">Dda_3860</name>
</gene>
<dbReference type="Pfam" id="PF03095">
    <property type="entry name" value="PTPA"/>
    <property type="match status" value="1"/>
</dbReference>
<dbReference type="InterPro" id="IPR004327">
    <property type="entry name" value="Phstyr_phstse_ac"/>
</dbReference>
<dbReference type="GO" id="GO:0003755">
    <property type="term" value="F:peptidyl-prolyl cis-trans isomerase activity"/>
    <property type="evidence" value="ECO:0007669"/>
    <property type="project" value="UniProtKB-KW"/>
</dbReference>
<dbReference type="GO" id="GO:0005634">
    <property type="term" value="C:nucleus"/>
    <property type="evidence" value="ECO:0007669"/>
    <property type="project" value="UniProtKB-SubCell"/>
</dbReference>
<accession>A0AAD6J361</accession>
<feature type="region of interest" description="Disordered" evidence="11">
    <location>
        <begin position="430"/>
        <end position="479"/>
    </location>
</feature>
<feature type="compositionally biased region" description="Polar residues" evidence="11">
    <location>
        <begin position="604"/>
        <end position="613"/>
    </location>
</feature>
<evidence type="ECO:0000256" key="6">
    <source>
        <dbReference type="ARBA" id="ARBA00023110"/>
    </source>
</evidence>
<evidence type="ECO:0000256" key="2">
    <source>
        <dbReference type="ARBA" id="ARBA00004123"/>
    </source>
</evidence>
<name>A0AAD6J361_DREDA</name>
<evidence type="ECO:0000256" key="1">
    <source>
        <dbReference type="ARBA" id="ARBA00000971"/>
    </source>
</evidence>
<evidence type="ECO:0000313" key="12">
    <source>
        <dbReference type="EMBL" id="KAJ6261192.1"/>
    </source>
</evidence>
<keyword evidence="13" id="KW-1185">Reference proteome</keyword>
<dbReference type="InterPro" id="IPR037218">
    <property type="entry name" value="PTPA_sf"/>
</dbReference>
<comment type="caution">
    <text evidence="12">The sequence shown here is derived from an EMBL/GenBank/DDBJ whole genome shotgun (WGS) entry which is preliminary data.</text>
</comment>
<dbReference type="PANTHER" id="PTHR10012:SF3">
    <property type="entry name" value="SERINE_THREONINE-PROTEIN PHOSPHATASE 2A ACTIVATOR 1"/>
    <property type="match status" value="1"/>
</dbReference>
<dbReference type="PANTHER" id="PTHR10012">
    <property type="entry name" value="SERINE/THREONINE-PROTEIN PHOSPHATASE 2A REGULATORY SUBUNIT B"/>
    <property type="match status" value="1"/>
</dbReference>
<dbReference type="EMBL" id="JAQGDS010000004">
    <property type="protein sequence ID" value="KAJ6261192.1"/>
    <property type="molecule type" value="Genomic_DNA"/>
</dbReference>
<feature type="compositionally biased region" description="Basic and acidic residues" evidence="11">
    <location>
        <begin position="627"/>
        <end position="639"/>
    </location>
</feature>
<keyword evidence="5 10" id="KW-0963">Cytoplasm</keyword>
<dbReference type="GO" id="GO:0000159">
    <property type="term" value="C:protein phosphatase type 2A complex"/>
    <property type="evidence" value="ECO:0007669"/>
    <property type="project" value="TreeGrafter"/>
</dbReference>